<keyword evidence="2" id="KW-0067">ATP-binding</keyword>
<dbReference type="InterPro" id="IPR027417">
    <property type="entry name" value="P-loop_NTPase"/>
</dbReference>
<gene>
    <name evidence="5" type="ORF">ABV408_10675</name>
</gene>
<feature type="region of interest" description="Disordered" evidence="3">
    <location>
        <begin position="1282"/>
        <end position="1304"/>
    </location>
</feature>
<feature type="domain" description="Bacterial transcriptional activator" evidence="4">
    <location>
        <begin position="105"/>
        <end position="240"/>
    </location>
</feature>
<dbReference type="GO" id="GO:0005737">
    <property type="term" value="C:cytoplasm"/>
    <property type="evidence" value="ECO:0007669"/>
    <property type="project" value="TreeGrafter"/>
</dbReference>
<evidence type="ECO:0000256" key="2">
    <source>
        <dbReference type="ARBA" id="ARBA00022840"/>
    </source>
</evidence>
<dbReference type="InterPro" id="IPR036388">
    <property type="entry name" value="WH-like_DNA-bd_sf"/>
</dbReference>
<evidence type="ECO:0000256" key="1">
    <source>
        <dbReference type="ARBA" id="ARBA00022741"/>
    </source>
</evidence>
<dbReference type="Gene3D" id="3.40.50.300">
    <property type="entry name" value="P-loop containing nucleotide triphosphate hydrolases"/>
    <property type="match status" value="1"/>
</dbReference>
<dbReference type="GO" id="GO:0003677">
    <property type="term" value="F:DNA binding"/>
    <property type="evidence" value="ECO:0007669"/>
    <property type="project" value="InterPro"/>
</dbReference>
<dbReference type="GO" id="GO:0006355">
    <property type="term" value="P:regulation of DNA-templated transcription"/>
    <property type="evidence" value="ECO:0007669"/>
    <property type="project" value="InterPro"/>
</dbReference>
<dbReference type="Gene3D" id="1.10.10.10">
    <property type="entry name" value="Winged helix-like DNA-binding domain superfamily/Winged helix DNA-binding domain"/>
    <property type="match status" value="1"/>
</dbReference>
<protein>
    <submittedName>
        <fullName evidence="5">AAA family ATPase</fullName>
    </submittedName>
</protein>
<dbReference type="EMBL" id="CP159578">
    <property type="protein sequence ID" value="XCJ77913.1"/>
    <property type="molecule type" value="Genomic_DNA"/>
</dbReference>
<accession>A0AB74UAF1</accession>
<dbReference type="SUPFAM" id="SSF48452">
    <property type="entry name" value="TPR-like"/>
    <property type="match status" value="1"/>
</dbReference>
<organism evidence="5">
    <name type="scientific">Salinicola endophyticus</name>
    <dbReference type="NCBI Taxonomy" id="1949083"/>
    <lineage>
        <taxon>Bacteria</taxon>
        <taxon>Pseudomonadati</taxon>
        <taxon>Pseudomonadota</taxon>
        <taxon>Gammaproteobacteria</taxon>
        <taxon>Oceanospirillales</taxon>
        <taxon>Halomonadaceae</taxon>
        <taxon>Salinicola</taxon>
    </lineage>
</organism>
<dbReference type="Gene3D" id="1.25.40.10">
    <property type="entry name" value="Tetratricopeptide repeat domain"/>
    <property type="match status" value="1"/>
</dbReference>
<dbReference type="SUPFAM" id="SSF52540">
    <property type="entry name" value="P-loop containing nucleoside triphosphate hydrolases"/>
    <property type="match status" value="1"/>
</dbReference>
<dbReference type="SUPFAM" id="SSF46894">
    <property type="entry name" value="C-terminal effector domain of the bipartite response regulators"/>
    <property type="match status" value="1"/>
</dbReference>
<dbReference type="RefSeq" id="WP_353978946.1">
    <property type="nucleotide sequence ID" value="NZ_CP159578.1"/>
</dbReference>
<dbReference type="Pfam" id="PF13191">
    <property type="entry name" value="AAA_16"/>
    <property type="match status" value="1"/>
</dbReference>
<name>A0AB74UAF1_9GAMM</name>
<evidence type="ECO:0000256" key="3">
    <source>
        <dbReference type="SAM" id="MobiDB-lite"/>
    </source>
</evidence>
<dbReference type="SUPFAM" id="SSF55073">
    <property type="entry name" value="Nucleotide cyclase"/>
    <property type="match status" value="1"/>
</dbReference>
<dbReference type="GO" id="GO:0005524">
    <property type="term" value="F:ATP binding"/>
    <property type="evidence" value="ECO:0007669"/>
    <property type="project" value="UniProtKB-KW"/>
</dbReference>
<keyword evidence="1" id="KW-0547">Nucleotide-binding</keyword>
<dbReference type="InterPro" id="IPR029787">
    <property type="entry name" value="Nucleotide_cyclase"/>
</dbReference>
<reference evidence="5" key="1">
    <citation type="submission" date="2024-06" db="EMBL/GenBank/DDBJ databases">
        <title>Complete genome of Salinicola endophyticus HNIBRBA4755.</title>
        <authorList>
            <person name="Shin S.Y."/>
            <person name="Kang H."/>
            <person name="Song J."/>
        </authorList>
    </citation>
    <scope>NUCLEOTIDE SEQUENCE</scope>
    <source>
        <strain evidence="5">HNIBRBA4755</strain>
    </source>
</reference>
<proteinExistence type="predicted"/>
<dbReference type="PANTHER" id="PTHR16305:SF28">
    <property type="entry name" value="GUANYLATE CYCLASE DOMAIN-CONTAINING PROTEIN"/>
    <property type="match status" value="1"/>
</dbReference>
<dbReference type="InterPro" id="IPR011990">
    <property type="entry name" value="TPR-like_helical_dom_sf"/>
</dbReference>
<dbReference type="SMART" id="SM01043">
    <property type="entry name" value="BTAD"/>
    <property type="match status" value="1"/>
</dbReference>
<dbReference type="InterPro" id="IPR016032">
    <property type="entry name" value="Sig_transdc_resp-reg_C-effctor"/>
</dbReference>
<feature type="compositionally biased region" description="Basic residues" evidence="3">
    <location>
        <begin position="1288"/>
        <end position="1304"/>
    </location>
</feature>
<dbReference type="PANTHER" id="PTHR16305">
    <property type="entry name" value="TESTICULAR SOLUBLE ADENYLYL CYCLASE"/>
    <property type="match status" value="1"/>
</dbReference>
<dbReference type="InterPro" id="IPR005158">
    <property type="entry name" value="BTAD"/>
</dbReference>
<dbReference type="GO" id="GO:0004016">
    <property type="term" value="F:adenylate cyclase activity"/>
    <property type="evidence" value="ECO:0007669"/>
    <property type="project" value="TreeGrafter"/>
</dbReference>
<evidence type="ECO:0000313" key="5">
    <source>
        <dbReference type="EMBL" id="XCJ77913.1"/>
    </source>
</evidence>
<sequence>MTQPSATTTLDLFGQFGLHQGGATLTQFSYDKVKALLVYLLLQRGPVSRAQLAALLWPDQRLDAARTNLRHALHSLRHALGECAETSLTVTRQTIACEPPASVVWDLRELERELARAPDLAGLETLLSHFRGELVAELALPQCEAFSRWLAQVRGDWRRRVIGYAERALDQAQTLPEALLRTLVTRFPEHAAFQELLIRCLAGHGQVAAARERFHALLRQLALSGEQPSEGFLQFAGDWPDVTPAVENAVPPPALPTPAAGYSAEEIDFRQVAIMAIALKPPESGNDIGQALACLNLQERLFRWLETQCHQLGGFWQAAVGSGVGLACFATHGPTHQLAELVALYDHCHQGLTAQVAACWEGDTPPPAFTLCAGLDSGRVIWLPERRAIDPLGDVTQVALAMLAMAETGELMISLNASQHLPPAFDLQARLTPRLLSADGRVVQRALALASGDGERVTRVPSLLGRDAELRQLRDALARVTLGLRQSVLVLGDTGIGKSALMIRFRECLQHEDVALFWRQTTRLSSQTPYAVVQSLLRWHLGAEPALASLEALIDATPMLAKIGAERRRLLLDVLVREVTNREAAEEAVELVSHLTQSLILRLTATRRPLVMIIDDLQWLDEPSLKVLHNLQVRLPIHSSLLLLASHQNREMPSIRLNWDQQIALARLGPEQSAEMLDVLARRHCLTLDPCLREQLIARCEGVPLYLQEICRWLEIDRREGRTLDAAALPRGLLGLLASRIDQLHQDRSVAHMAAVCGRQFETALLRACLDTTDAALRVALEQMRRLEIIEPCESAPFDFQFTHPLLHEAAYLSCPQDVRVTLHGRLVMLIESQRPAWISRHPGDFAEHLQRSGDPGRGARYFEMAARGALRASANRTALRLAEAGLTCLARVPGGAAERRISLLTVQGQAYYALEGHGSRPAQACFIEAQQLWRDGPAQEEDAGDQAFLVTWGLWVGASQRYANRDADALAEHLRELAQRIDDPRYRRLALYARAYGEYWSGEVGRAFEHLEQIDPLHQPMVLEWLPYSDHPQVAASCYQSWALCLRGDYRRAEQQMEAAIRLAESIGHPASLAMALIFAASLYRQLGHVHLALERGQRAFEMTRSQDLRRWHLEALCVLGWGQALAGDAAGLDQVESGVERLIELTGRARHQRASLWYGDACLALDQLERAAHYLLPCLEQARDNRSTMLPQLLLQMARIQHRQGRPLAEIEALIAEARSWAEDAGCAHLELNSLALWLTLVDPGDAESQRALRYRLGEVALSDAPVLIRWRTLLDNLSADAHPPQRPRRGRRSATTRARHG</sequence>
<dbReference type="InterPro" id="IPR041664">
    <property type="entry name" value="AAA_16"/>
</dbReference>
<evidence type="ECO:0000259" key="4">
    <source>
        <dbReference type="SMART" id="SM01043"/>
    </source>
</evidence>